<reference evidence="1 2" key="1">
    <citation type="submission" date="2020-02" db="EMBL/GenBank/DDBJ databases">
        <title>Complete genome sequence of Flavobacteriaceae bacterium.</title>
        <authorList>
            <person name="Kim S.-J."/>
            <person name="Kim Y.-S."/>
            <person name="Kim K.-H."/>
        </authorList>
    </citation>
    <scope>NUCLEOTIDE SEQUENCE [LARGE SCALE GENOMIC DNA]</scope>
    <source>
        <strain evidence="1 2">RR4-40</strain>
    </source>
</reference>
<dbReference type="AlphaFoldDB" id="A0A6G6GIL2"/>
<protein>
    <submittedName>
        <fullName evidence="1">Uncharacterized protein</fullName>
    </submittedName>
</protein>
<evidence type="ECO:0000313" key="2">
    <source>
        <dbReference type="Proteomes" id="UP000505306"/>
    </source>
</evidence>
<keyword evidence="2" id="KW-1185">Reference proteome</keyword>
<dbReference type="Proteomes" id="UP000505306">
    <property type="component" value="Chromosome"/>
</dbReference>
<sequence length="143" mass="16288">MIRIILIIAHLIGYATIYGQTTISVHTNFNGFHCDGKTGICDIGSQNNRSQSNTAIVLNDNNTITFTIDREKLSMAEQQNIIGIHPNQINSKQDYYFKIPFTYILPEHLKQSLQDTRANLSIAKGSYLIKMSQQFYTIIFKLN</sequence>
<gene>
    <name evidence="1" type="ORF">G5B37_01805</name>
</gene>
<dbReference type="EMBL" id="CP049057">
    <property type="protein sequence ID" value="QIE58340.1"/>
    <property type="molecule type" value="Genomic_DNA"/>
</dbReference>
<dbReference type="RefSeq" id="WP_164678347.1">
    <property type="nucleotide sequence ID" value="NZ_CP049057.1"/>
</dbReference>
<dbReference type="KEGG" id="mgel:G5B37_01805"/>
<organism evidence="1 2">
    <name type="scientific">Rasiella rasia</name>
    <dbReference type="NCBI Taxonomy" id="2744027"/>
    <lineage>
        <taxon>Bacteria</taxon>
        <taxon>Pseudomonadati</taxon>
        <taxon>Bacteroidota</taxon>
        <taxon>Flavobacteriia</taxon>
        <taxon>Flavobacteriales</taxon>
        <taxon>Flavobacteriaceae</taxon>
        <taxon>Rasiella</taxon>
    </lineage>
</organism>
<name>A0A6G6GIL2_9FLAO</name>
<proteinExistence type="predicted"/>
<evidence type="ECO:0000313" key="1">
    <source>
        <dbReference type="EMBL" id="QIE58340.1"/>
    </source>
</evidence>
<accession>A0A6G6GIL2</accession>